<comment type="caution">
    <text evidence="1">The sequence shown here is derived from an EMBL/GenBank/DDBJ whole genome shotgun (WGS) entry which is preliminary data.</text>
</comment>
<evidence type="ECO:0000313" key="2">
    <source>
        <dbReference type="Proteomes" id="UP000688947"/>
    </source>
</evidence>
<protein>
    <submittedName>
        <fullName evidence="1">Uncharacterized protein</fullName>
    </submittedName>
</protein>
<evidence type="ECO:0000313" key="1">
    <source>
        <dbReference type="EMBL" id="KAG6944675.1"/>
    </source>
</evidence>
<accession>A0A8T1TPA4</accession>
<proteinExistence type="predicted"/>
<gene>
    <name evidence="1" type="ORF">JG687_00017726</name>
</gene>
<reference evidence="1" key="1">
    <citation type="submission" date="2021-01" db="EMBL/GenBank/DDBJ databases">
        <title>Phytophthora aleatoria, a newly-described species from Pinus radiata is distinct from Phytophthora cactorum isolates based on comparative genomics.</title>
        <authorList>
            <person name="Mcdougal R."/>
            <person name="Panda P."/>
            <person name="Williams N."/>
            <person name="Studholme D.J."/>
        </authorList>
    </citation>
    <scope>NUCLEOTIDE SEQUENCE</scope>
    <source>
        <strain evidence="1">NZFS 3830</strain>
    </source>
</reference>
<dbReference type="Proteomes" id="UP000688947">
    <property type="component" value="Unassembled WGS sequence"/>
</dbReference>
<dbReference type="AlphaFoldDB" id="A0A8T1TPA4"/>
<name>A0A8T1TPA4_9STRA</name>
<organism evidence="1 2">
    <name type="scientific">Phytophthora cactorum</name>
    <dbReference type="NCBI Taxonomy" id="29920"/>
    <lineage>
        <taxon>Eukaryota</taxon>
        <taxon>Sar</taxon>
        <taxon>Stramenopiles</taxon>
        <taxon>Oomycota</taxon>
        <taxon>Peronosporomycetes</taxon>
        <taxon>Peronosporales</taxon>
        <taxon>Peronosporaceae</taxon>
        <taxon>Phytophthora</taxon>
    </lineage>
</organism>
<dbReference type="EMBL" id="JAENGZ010002155">
    <property type="protein sequence ID" value="KAG6944675.1"/>
    <property type="molecule type" value="Genomic_DNA"/>
</dbReference>
<sequence>MVNGSTIPASLCPVDGQVRANGLRHEQHRSPLLEEGITCRNIEDITVLRTQGSYVGRDGIVSFSQNFKLG</sequence>